<protein>
    <submittedName>
        <fullName evidence="2">Uncharacterized protein</fullName>
    </submittedName>
</protein>
<reference evidence="2" key="1">
    <citation type="submission" date="2023-10" db="EMBL/GenBank/DDBJ databases">
        <authorList>
            <person name="Domelevo Entfellner J.-B."/>
        </authorList>
    </citation>
    <scope>NUCLEOTIDE SEQUENCE</scope>
</reference>
<proteinExistence type="predicted"/>
<dbReference type="AlphaFoldDB" id="A0AA86S1J1"/>
<name>A0AA86S1J1_9FABA</name>
<feature type="compositionally biased region" description="Basic and acidic residues" evidence="1">
    <location>
        <begin position="1"/>
        <end position="12"/>
    </location>
</feature>
<dbReference type="EMBL" id="OY731400">
    <property type="protein sequence ID" value="CAJ1938833.1"/>
    <property type="molecule type" value="Genomic_DNA"/>
</dbReference>
<evidence type="ECO:0000313" key="2">
    <source>
        <dbReference type="EMBL" id="CAJ1938833.1"/>
    </source>
</evidence>
<dbReference type="Proteomes" id="UP001189624">
    <property type="component" value="Chromosome 3"/>
</dbReference>
<gene>
    <name evidence="2" type="ORF">AYBTSS11_LOCUS8812</name>
</gene>
<evidence type="ECO:0000313" key="3">
    <source>
        <dbReference type="Proteomes" id="UP001189624"/>
    </source>
</evidence>
<organism evidence="2 3">
    <name type="scientific">Sphenostylis stenocarpa</name>
    <dbReference type="NCBI Taxonomy" id="92480"/>
    <lineage>
        <taxon>Eukaryota</taxon>
        <taxon>Viridiplantae</taxon>
        <taxon>Streptophyta</taxon>
        <taxon>Embryophyta</taxon>
        <taxon>Tracheophyta</taxon>
        <taxon>Spermatophyta</taxon>
        <taxon>Magnoliopsida</taxon>
        <taxon>eudicotyledons</taxon>
        <taxon>Gunneridae</taxon>
        <taxon>Pentapetalae</taxon>
        <taxon>rosids</taxon>
        <taxon>fabids</taxon>
        <taxon>Fabales</taxon>
        <taxon>Fabaceae</taxon>
        <taxon>Papilionoideae</taxon>
        <taxon>50 kb inversion clade</taxon>
        <taxon>NPAAA clade</taxon>
        <taxon>indigoferoid/millettioid clade</taxon>
        <taxon>Phaseoleae</taxon>
        <taxon>Sphenostylis</taxon>
    </lineage>
</organism>
<sequence length="81" mass="9631">MEMDKRSEARRERSVRRRGATYSNTTLERRKRIKKSSDSSVRLCPAWHFLDKRRASTRGNNLLRTTHGVCRVVKKWDEIKA</sequence>
<dbReference type="Gramene" id="rna-AYBTSS11_LOCUS8812">
    <property type="protein sequence ID" value="CAJ1938833.1"/>
    <property type="gene ID" value="gene-AYBTSS11_LOCUS8812"/>
</dbReference>
<keyword evidence="3" id="KW-1185">Reference proteome</keyword>
<evidence type="ECO:0000256" key="1">
    <source>
        <dbReference type="SAM" id="MobiDB-lite"/>
    </source>
</evidence>
<feature type="region of interest" description="Disordered" evidence="1">
    <location>
        <begin position="1"/>
        <end position="39"/>
    </location>
</feature>
<accession>A0AA86S1J1</accession>